<dbReference type="Gene3D" id="1.10.8.60">
    <property type="match status" value="1"/>
</dbReference>
<dbReference type="AlphaFoldDB" id="A0A6N7EY46"/>
<evidence type="ECO:0000256" key="4">
    <source>
        <dbReference type="ARBA" id="ARBA00022705"/>
    </source>
</evidence>
<dbReference type="GO" id="GO:0006261">
    <property type="term" value="P:DNA-templated DNA replication"/>
    <property type="evidence" value="ECO:0007669"/>
    <property type="project" value="TreeGrafter"/>
</dbReference>
<dbReference type="InterPro" id="IPR027417">
    <property type="entry name" value="P-loop_NTPase"/>
</dbReference>
<dbReference type="GO" id="GO:0017116">
    <property type="term" value="F:single-stranded DNA helicase activity"/>
    <property type="evidence" value="ECO:0007669"/>
    <property type="project" value="TreeGrafter"/>
</dbReference>
<dbReference type="PANTHER" id="PTHR13779:SF7">
    <property type="entry name" value="ATPASE WRNIP1"/>
    <property type="match status" value="1"/>
</dbReference>
<reference evidence="9 10" key="1">
    <citation type="submission" date="2019-10" db="EMBL/GenBank/DDBJ databases">
        <title>Cardiobacteriales fam. a chemoheterotrophic member of the order Cardiobacteriales, and proposal of Cardiobacteriales fam. nov.</title>
        <authorList>
            <person name="Wang C."/>
        </authorList>
    </citation>
    <scope>NUCLEOTIDE SEQUENCE [LARGE SCALE GENOMIC DNA]</scope>
    <source>
        <strain evidence="9 10">ML27</strain>
    </source>
</reference>
<comment type="similarity">
    <text evidence="2">Belongs to the AAA ATPase family. RarA/MGS1/WRNIP1 subfamily.</text>
</comment>
<dbReference type="GO" id="GO:0016887">
    <property type="term" value="F:ATP hydrolysis activity"/>
    <property type="evidence" value="ECO:0007669"/>
    <property type="project" value="InterPro"/>
</dbReference>
<dbReference type="Pfam" id="PF00004">
    <property type="entry name" value="AAA"/>
    <property type="match status" value="1"/>
</dbReference>
<sequence>MDTQSSDSQALSNQTSDSEASDSEASDSEASDSQASDNQAADLRPLAERLRPQTLDAFVGQSHLLGEKAALRHSIENQQIHSMIFWGPPGCGKTTLANLLAAQGSYYLVKLSAVVIGIKEVRQAIDAAQTRATQQGQKTILFLDEVHRFNKAQQDAFLPFIEDGTIIFIGATTENPSFSLNNALLSRARVYVFKPLDELALMALLQKACEILAVEMPETAAQQLIALADGDGRRLINSLEIIQGQLAAELPMADVIEQIAAGSIRQFDNQGDTFYDQISALQKSIRGSNPDAAIYWFCRLVDGGADIQHLARRLTVIASEDIGNADPRALAVAMNGWQAYERLGAPEGHICLAQVVTYLASAAKSNASYVAYKEALSDVKSQPSYPVPNHLVNAPTTLMKQLEKGRGYRYAHDEPNAYAAGERYLPDAMPTKTYYRPNPRGLEIKIAEKLDKLKQLDAAFLNTQTKKSTDE</sequence>
<feature type="domain" description="AAA+ ATPase" evidence="8">
    <location>
        <begin position="79"/>
        <end position="196"/>
    </location>
</feature>
<keyword evidence="10" id="KW-1185">Reference proteome</keyword>
<dbReference type="FunCoup" id="A0A6N7EY46">
    <property type="interactions" value="257"/>
</dbReference>
<dbReference type="SUPFAM" id="SSF52540">
    <property type="entry name" value="P-loop containing nucleoside triphosphate hydrolases"/>
    <property type="match status" value="1"/>
</dbReference>
<keyword evidence="4" id="KW-0235">DNA replication</keyword>
<feature type="compositionally biased region" description="Acidic residues" evidence="7">
    <location>
        <begin position="19"/>
        <end position="30"/>
    </location>
</feature>
<dbReference type="GO" id="GO:0000731">
    <property type="term" value="P:DNA synthesis involved in DNA repair"/>
    <property type="evidence" value="ECO:0007669"/>
    <property type="project" value="TreeGrafter"/>
</dbReference>
<evidence type="ECO:0000256" key="3">
    <source>
        <dbReference type="ARBA" id="ARBA00020776"/>
    </source>
</evidence>
<dbReference type="InterPro" id="IPR003593">
    <property type="entry name" value="AAA+_ATPase"/>
</dbReference>
<dbReference type="InterPro" id="IPR008921">
    <property type="entry name" value="DNA_pol3_clamp-load_cplx_C"/>
</dbReference>
<dbReference type="GO" id="GO:0005524">
    <property type="term" value="F:ATP binding"/>
    <property type="evidence" value="ECO:0007669"/>
    <property type="project" value="UniProtKB-KW"/>
</dbReference>
<dbReference type="FunFam" id="1.20.272.10:FF:000001">
    <property type="entry name" value="Putative AAA family ATPase"/>
    <property type="match status" value="1"/>
</dbReference>
<organism evidence="9 10">
    <name type="scientific">Ostreibacterium oceani</name>
    <dbReference type="NCBI Taxonomy" id="2654998"/>
    <lineage>
        <taxon>Bacteria</taxon>
        <taxon>Pseudomonadati</taxon>
        <taxon>Pseudomonadota</taxon>
        <taxon>Gammaproteobacteria</taxon>
        <taxon>Cardiobacteriales</taxon>
        <taxon>Ostreibacteriaceae</taxon>
        <taxon>Ostreibacterium</taxon>
    </lineage>
</organism>
<feature type="compositionally biased region" description="Polar residues" evidence="7">
    <location>
        <begin position="1"/>
        <end position="15"/>
    </location>
</feature>
<dbReference type="Gene3D" id="1.20.272.10">
    <property type="match status" value="1"/>
</dbReference>
<dbReference type="SUPFAM" id="SSF48019">
    <property type="entry name" value="post-AAA+ oligomerization domain-like"/>
    <property type="match status" value="1"/>
</dbReference>
<comment type="function">
    <text evidence="1">DNA-dependent ATPase that plays important roles in cellular responses to stalled DNA replication processes.</text>
</comment>
<proteinExistence type="inferred from homology"/>
<dbReference type="EMBL" id="WHNW01000001">
    <property type="protein sequence ID" value="MPV85398.1"/>
    <property type="molecule type" value="Genomic_DNA"/>
</dbReference>
<evidence type="ECO:0000259" key="8">
    <source>
        <dbReference type="SMART" id="SM00382"/>
    </source>
</evidence>
<evidence type="ECO:0000256" key="7">
    <source>
        <dbReference type="SAM" id="MobiDB-lite"/>
    </source>
</evidence>
<dbReference type="GO" id="GO:0003677">
    <property type="term" value="F:DNA binding"/>
    <property type="evidence" value="ECO:0007669"/>
    <property type="project" value="InterPro"/>
</dbReference>
<evidence type="ECO:0000313" key="9">
    <source>
        <dbReference type="EMBL" id="MPV85398.1"/>
    </source>
</evidence>
<keyword evidence="6" id="KW-0067">ATP-binding</keyword>
<keyword evidence="5" id="KW-0547">Nucleotide-binding</keyword>
<evidence type="ECO:0000256" key="5">
    <source>
        <dbReference type="ARBA" id="ARBA00022741"/>
    </source>
</evidence>
<dbReference type="FunFam" id="3.40.50.300:FF:000137">
    <property type="entry name" value="Replication-associated recombination protein A"/>
    <property type="match status" value="1"/>
</dbReference>
<comment type="caution">
    <text evidence="9">The sequence shown here is derived from an EMBL/GenBank/DDBJ whole genome shotgun (WGS) entry which is preliminary data.</text>
</comment>
<dbReference type="Pfam" id="PF12002">
    <property type="entry name" value="MgsA_C"/>
    <property type="match status" value="1"/>
</dbReference>
<dbReference type="Pfam" id="PF16193">
    <property type="entry name" value="AAA_assoc_2"/>
    <property type="match status" value="1"/>
</dbReference>
<dbReference type="SMART" id="SM00382">
    <property type="entry name" value="AAA"/>
    <property type="match status" value="1"/>
</dbReference>
<dbReference type="InterPro" id="IPR003959">
    <property type="entry name" value="ATPase_AAA_core"/>
</dbReference>
<dbReference type="GO" id="GO:0008047">
    <property type="term" value="F:enzyme activator activity"/>
    <property type="evidence" value="ECO:0007669"/>
    <property type="project" value="TreeGrafter"/>
</dbReference>
<dbReference type="CDD" id="cd18139">
    <property type="entry name" value="HLD_clamp_RarA"/>
    <property type="match status" value="1"/>
</dbReference>
<dbReference type="InParanoid" id="A0A6N7EY46"/>
<name>A0A6N7EY46_9GAMM</name>
<accession>A0A6N7EY46</accession>
<evidence type="ECO:0000256" key="6">
    <source>
        <dbReference type="ARBA" id="ARBA00022840"/>
    </source>
</evidence>
<evidence type="ECO:0000313" key="10">
    <source>
        <dbReference type="Proteomes" id="UP000471298"/>
    </source>
</evidence>
<dbReference type="Proteomes" id="UP000471298">
    <property type="component" value="Unassembled WGS sequence"/>
</dbReference>
<dbReference type="CDD" id="cd00009">
    <property type="entry name" value="AAA"/>
    <property type="match status" value="1"/>
</dbReference>
<dbReference type="InterPro" id="IPR051314">
    <property type="entry name" value="AAA_ATPase_RarA/MGS1/WRNIP1"/>
</dbReference>
<dbReference type="Gene3D" id="1.10.3710.10">
    <property type="entry name" value="DNA polymerase III clamp loader subunits, C-terminal domain"/>
    <property type="match status" value="1"/>
</dbReference>
<gene>
    <name evidence="9" type="ORF">GCU85_01445</name>
</gene>
<evidence type="ECO:0000256" key="2">
    <source>
        <dbReference type="ARBA" id="ARBA00008959"/>
    </source>
</evidence>
<dbReference type="PANTHER" id="PTHR13779">
    <property type="entry name" value="WERNER HELICASE-INTERACTING PROTEIN 1 FAMILY MEMBER"/>
    <property type="match status" value="1"/>
</dbReference>
<evidence type="ECO:0000256" key="1">
    <source>
        <dbReference type="ARBA" id="ARBA00002393"/>
    </source>
</evidence>
<feature type="region of interest" description="Disordered" evidence="7">
    <location>
        <begin position="1"/>
        <end position="39"/>
    </location>
</feature>
<dbReference type="InterPro" id="IPR032423">
    <property type="entry name" value="AAA_assoc_2"/>
</dbReference>
<dbReference type="Gene3D" id="3.40.50.300">
    <property type="entry name" value="P-loop containing nucleotide triphosphate hydrolases"/>
    <property type="match status" value="1"/>
</dbReference>
<dbReference type="InterPro" id="IPR021886">
    <property type="entry name" value="MgsA_C"/>
</dbReference>
<protein>
    <recommendedName>
        <fullName evidence="3">Replication-associated recombination protein A</fullName>
    </recommendedName>
</protein>